<proteinExistence type="inferred from homology"/>
<dbReference type="SUPFAM" id="SSF55681">
    <property type="entry name" value="Class II aaRS and biotin synthetases"/>
    <property type="match status" value="1"/>
</dbReference>
<dbReference type="AlphaFoldDB" id="A0A340X599"/>
<dbReference type="PROSITE" id="PS50862">
    <property type="entry name" value="AA_TRNA_LIGASE_II"/>
    <property type="match status" value="1"/>
</dbReference>
<keyword evidence="7" id="KW-0648">Protein biosynthesis</keyword>
<dbReference type="STRING" id="118797.A0A340X599"/>
<evidence type="ECO:0000256" key="5">
    <source>
        <dbReference type="ARBA" id="ARBA00022741"/>
    </source>
</evidence>
<dbReference type="GO" id="GO:0004816">
    <property type="term" value="F:asparagine-tRNA ligase activity"/>
    <property type="evidence" value="ECO:0007669"/>
    <property type="project" value="UniProtKB-EC"/>
</dbReference>
<evidence type="ECO:0000256" key="3">
    <source>
        <dbReference type="ARBA" id="ARBA00012816"/>
    </source>
</evidence>
<dbReference type="InterPro" id="IPR012340">
    <property type="entry name" value="NA-bd_OB-fold"/>
</dbReference>
<accession>A0A340X599</accession>
<dbReference type="Proteomes" id="UP000265300">
    <property type="component" value="Unplaced"/>
</dbReference>
<dbReference type="KEGG" id="lve:103082753"/>
<evidence type="ECO:0000256" key="10">
    <source>
        <dbReference type="ARBA" id="ARBA00023146"/>
    </source>
</evidence>
<comment type="subcellular location">
    <subcellularLocation>
        <location evidence="1">Mitochondrion</location>
    </subcellularLocation>
</comment>
<dbReference type="InterPro" id="IPR002312">
    <property type="entry name" value="Asp/Asn-tRNA-synth_IIb"/>
</dbReference>
<dbReference type="FunFam" id="2.40.50.140:FF:000310">
    <property type="entry name" value="Probable asparagine--tRNA ligase, mitochondrial"/>
    <property type="match status" value="1"/>
</dbReference>
<keyword evidence="8" id="KW-0809">Transit peptide</keyword>
<reference evidence="14" key="1">
    <citation type="submission" date="2025-08" db="UniProtKB">
        <authorList>
            <consortium name="RefSeq"/>
        </authorList>
    </citation>
    <scope>IDENTIFICATION</scope>
</reference>
<dbReference type="CDD" id="cd04318">
    <property type="entry name" value="EcAsnRS_like_N"/>
    <property type="match status" value="1"/>
</dbReference>
<dbReference type="GeneID" id="103082753"/>
<dbReference type="Pfam" id="PF00152">
    <property type="entry name" value="tRNA-synt_2"/>
    <property type="match status" value="1"/>
</dbReference>
<dbReference type="RefSeq" id="XP_007454489.1">
    <property type="nucleotide sequence ID" value="XM_007454427.1"/>
</dbReference>
<comment type="catalytic activity">
    <reaction evidence="11">
        <text>tRNA(Asn) + L-asparagine + ATP = L-asparaginyl-tRNA(Asn) + AMP + diphosphate + H(+)</text>
        <dbReference type="Rhea" id="RHEA:11180"/>
        <dbReference type="Rhea" id="RHEA-COMP:9659"/>
        <dbReference type="Rhea" id="RHEA-COMP:9674"/>
        <dbReference type="ChEBI" id="CHEBI:15378"/>
        <dbReference type="ChEBI" id="CHEBI:30616"/>
        <dbReference type="ChEBI" id="CHEBI:33019"/>
        <dbReference type="ChEBI" id="CHEBI:58048"/>
        <dbReference type="ChEBI" id="CHEBI:78442"/>
        <dbReference type="ChEBI" id="CHEBI:78515"/>
        <dbReference type="ChEBI" id="CHEBI:456215"/>
        <dbReference type="EC" id="6.1.1.22"/>
    </reaction>
</comment>
<evidence type="ECO:0000256" key="11">
    <source>
        <dbReference type="ARBA" id="ARBA00047844"/>
    </source>
</evidence>
<evidence type="ECO:0000313" key="14">
    <source>
        <dbReference type="RefSeq" id="XP_007454489.1"/>
    </source>
</evidence>
<evidence type="ECO:0000256" key="7">
    <source>
        <dbReference type="ARBA" id="ARBA00022917"/>
    </source>
</evidence>
<evidence type="ECO:0000256" key="8">
    <source>
        <dbReference type="ARBA" id="ARBA00022946"/>
    </source>
</evidence>
<dbReference type="PRINTS" id="PR01042">
    <property type="entry name" value="TRNASYNTHASP"/>
</dbReference>
<keyword evidence="13" id="KW-1185">Reference proteome</keyword>
<keyword evidence="10" id="KW-0030">Aminoacyl-tRNA synthetase</keyword>
<dbReference type="SUPFAM" id="SSF50249">
    <property type="entry name" value="Nucleic acid-binding proteins"/>
    <property type="match status" value="1"/>
</dbReference>
<dbReference type="Gene3D" id="3.30.930.10">
    <property type="entry name" value="Bira Bifunctional Protein, Domain 2"/>
    <property type="match status" value="1"/>
</dbReference>
<dbReference type="Pfam" id="PF01336">
    <property type="entry name" value="tRNA_anti-codon"/>
    <property type="match status" value="1"/>
</dbReference>
<organism evidence="13 14">
    <name type="scientific">Lipotes vexillifer</name>
    <name type="common">Yangtze river dolphin</name>
    <dbReference type="NCBI Taxonomy" id="118797"/>
    <lineage>
        <taxon>Eukaryota</taxon>
        <taxon>Metazoa</taxon>
        <taxon>Chordata</taxon>
        <taxon>Craniata</taxon>
        <taxon>Vertebrata</taxon>
        <taxon>Euteleostomi</taxon>
        <taxon>Mammalia</taxon>
        <taxon>Eutheria</taxon>
        <taxon>Laurasiatheria</taxon>
        <taxon>Artiodactyla</taxon>
        <taxon>Whippomorpha</taxon>
        <taxon>Cetacea</taxon>
        <taxon>Odontoceti</taxon>
        <taxon>Lipotidae</taxon>
        <taxon>Lipotes</taxon>
    </lineage>
</organism>
<dbReference type="EC" id="6.1.1.22" evidence="3"/>
<keyword evidence="4" id="KW-0436">Ligase</keyword>
<dbReference type="Gene3D" id="2.40.50.140">
    <property type="entry name" value="Nucleic acid-binding proteins"/>
    <property type="match status" value="1"/>
</dbReference>
<evidence type="ECO:0000313" key="13">
    <source>
        <dbReference type="Proteomes" id="UP000265300"/>
    </source>
</evidence>
<keyword evidence="6" id="KW-0067">ATP-binding</keyword>
<dbReference type="GO" id="GO:0005524">
    <property type="term" value="F:ATP binding"/>
    <property type="evidence" value="ECO:0007669"/>
    <property type="project" value="UniProtKB-KW"/>
</dbReference>
<sequence length="574" mass="64793">MPPRTHNQHVPHIPAETRLKRMCSVYLSVGCKVDKHANIGPGMERGWGEKNHSEVQRCVLGSMCLYGGESSAQPDLLPLGSDSTHQKVREPSTFTSEWPSQQQMQRVSLAQAEWVLPGELPTPEWAPASGSWHLHDNHRESSPEDGSCPSNCSENCSYGALMVQKMRKEPQGWIRSVRSQKEVLFLHVNDGSSLESLQVVADSSFVSRELAFGSSVEVQGQLVKSLSKRQNVELKAEKIEVVGNCDAKAFPFKYKERHPLEYLRQYPHLRCRTNVLGSILRVRSEATAAIHSFFKDRGFVHIHTPVITSNDCEGAGELFQVKPSSKIKVSEENFFNVPVFLTVSGQLHLEVMSGAFTQVFTFGPTFRAENSQSRRHLAEFYMVEAEISFLESLQDLMQVMEGLFKTTTMTVLSNCPEDVELCHKFIAPGQKDRLEQLSNWGADLHTEHEKYLVRHCGDVPVFVINYPLALKPFYMRDNEDSPQHTVAAVDLLVPGVGELFGGSLREERYHFLEQRLARSGLTEAYQWYLDLRRFGSVPHGGFGMGFERYLQCILGIDNIKDVIPLPRFTHSCLL</sequence>
<protein>
    <recommendedName>
        <fullName evidence="3">asparagine--tRNA ligase</fullName>
        <ecNumber evidence="3">6.1.1.22</ecNumber>
    </recommendedName>
</protein>
<dbReference type="GO" id="GO:0003676">
    <property type="term" value="F:nucleic acid binding"/>
    <property type="evidence" value="ECO:0007669"/>
    <property type="project" value="InterPro"/>
</dbReference>
<keyword evidence="9" id="KW-0496">Mitochondrion</keyword>
<dbReference type="PANTHER" id="PTHR22594">
    <property type="entry name" value="ASPARTYL/LYSYL-TRNA SYNTHETASE"/>
    <property type="match status" value="1"/>
</dbReference>
<evidence type="ECO:0000256" key="6">
    <source>
        <dbReference type="ARBA" id="ARBA00022840"/>
    </source>
</evidence>
<evidence type="ECO:0000256" key="1">
    <source>
        <dbReference type="ARBA" id="ARBA00004173"/>
    </source>
</evidence>
<feature type="domain" description="Aminoacyl-transfer RNA synthetases class-II family profile" evidence="12">
    <location>
        <begin position="280"/>
        <end position="564"/>
    </location>
</feature>
<dbReference type="InterPro" id="IPR045864">
    <property type="entry name" value="aa-tRNA-synth_II/BPL/LPL"/>
</dbReference>
<dbReference type="CDD" id="cd00776">
    <property type="entry name" value="AsxRS_core"/>
    <property type="match status" value="1"/>
</dbReference>
<dbReference type="OrthoDB" id="1931232at2759"/>
<evidence type="ECO:0000256" key="4">
    <source>
        <dbReference type="ARBA" id="ARBA00022598"/>
    </source>
</evidence>
<dbReference type="InParanoid" id="A0A340X599"/>
<keyword evidence="5" id="KW-0547">Nucleotide-binding</keyword>
<gene>
    <name evidence="14" type="primary">LOC103082753</name>
</gene>
<name>A0A340X599_LIPVE</name>
<evidence type="ECO:0000256" key="2">
    <source>
        <dbReference type="ARBA" id="ARBA00008226"/>
    </source>
</evidence>
<dbReference type="InterPro" id="IPR004364">
    <property type="entry name" value="Aa-tRNA-synt_II"/>
</dbReference>
<comment type="similarity">
    <text evidence="2">Belongs to the class-II aminoacyl-tRNA synthetase family.</text>
</comment>
<dbReference type="InterPro" id="IPR004365">
    <property type="entry name" value="NA-bd_OB_tRNA"/>
</dbReference>
<dbReference type="InterPro" id="IPR006195">
    <property type="entry name" value="aa-tRNA-synth_II"/>
</dbReference>
<dbReference type="PANTHER" id="PTHR22594:SF34">
    <property type="entry name" value="ASPARAGINE--TRNA LIGASE, MITOCHONDRIAL-RELATED"/>
    <property type="match status" value="1"/>
</dbReference>
<evidence type="ECO:0000256" key="9">
    <source>
        <dbReference type="ARBA" id="ARBA00023128"/>
    </source>
</evidence>
<evidence type="ECO:0000259" key="12">
    <source>
        <dbReference type="PROSITE" id="PS50862"/>
    </source>
</evidence>
<dbReference type="GO" id="GO:0006421">
    <property type="term" value="P:asparaginyl-tRNA aminoacylation"/>
    <property type="evidence" value="ECO:0007669"/>
    <property type="project" value="TreeGrafter"/>
</dbReference>
<dbReference type="GO" id="GO:0005739">
    <property type="term" value="C:mitochondrion"/>
    <property type="evidence" value="ECO:0007669"/>
    <property type="project" value="UniProtKB-SubCell"/>
</dbReference>